<keyword evidence="2" id="KW-1185">Reference proteome</keyword>
<evidence type="ECO:0000313" key="2">
    <source>
        <dbReference type="Proteomes" id="UP001208054"/>
    </source>
</evidence>
<sequence length="336" mass="37270">MLMFIMLERRAEIARAQELLELTLEQQCDGNVVRDIGYPGGRRPGETIKTFGKYWYWPGALKAGSTTTPRRLNWFGLYSDNDGVSITVEVNVVEEGRNDRVGGFFARDSDTGRIYLFHSARIGGGRTGVGKEAFLAWSNEPLRQVMDSEGAYREGVLMGPVGGKGAARTLLRYVGIVAAFKDAVREGEVDSPEFQRRLAQLREYYAEPMGPRSGHRGRVLDYISRHGEVVDALSAWLQEAGLKRGRRLVKNVLIDLGVAKGDQLEDVFEVKTSTDRSSVYAGIGQLMVHGVRAGRRVLVLPEEGILPAGIEEALEELGIELLRFRLTPNDVMLPMA</sequence>
<protein>
    <recommendedName>
        <fullName evidence="3">Restriction endonuclease type IV Mrr domain-containing protein</fullName>
    </recommendedName>
</protein>
<reference evidence="1 2" key="1">
    <citation type="submission" date="2021-07" db="EMBL/GenBank/DDBJ databases">
        <title>Clinical implication of Pseudomonas aeruginosa: further insight on the antimicrobial resistance.</title>
        <authorList>
            <person name="Macori G."/>
            <person name="Fanning S."/>
            <person name="Alqahtani A."/>
        </authorList>
    </citation>
    <scope>NUCLEOTIDE SEQUENCE [LARGE SCALE GENOMIC DNA]</scope>
    <source>
        <strain evidence="1 2">CFS3442</strain>
    </source>
</reference>
<comment type="caution">
    <text evidence="1">The sequence shown here is derived from an EMBL/GenBank/DDBJ whole genome shotgun (WGS) entry which is preliminary data.</text>
</comment>
<proteinExistence type="predicted"/>
<dbReference type="RefSeq" id="WP_197612543.1">
    <property type="nucleotide sequence ID" value="NZ_CP155568.1"/>
</dbReference>
<name>A0ABT2XN73_9GAMM</name>
<accession>A0ABT2XN73</accession>
<evidence type="ECO:0008006" key="3">
    <source>
        <dbReference type="Google" id="ProtNLM"/>
    </source>
</evidence>
<evidence type="ECO:0000313" key="1">
    <source>
        <dbReference type="EMBL" id="MCV0326528.1"/>
    </source>
</evidence>
<dbReference type="Proteomes" id="UP001208054">
    <property type="component" value="Unassembled WGS sequence"/>
</dbReference>
<gene>
    <name evidence="1" type="ORF">KYJ44_19620</name>
</gene>
<organism evidence="1 2">
    <name type="scientific">Stenotrophomonas riyadhensis</name>
    <dbReference type="NCBI Taxonomy" id="2859893"/>
    <lineage>
        <taxon>Bacteria</taxon>
        <taxon>Pseudomonadati</taxon>
        <taxon>Pseudomonadota</taxon>
        <taxon>Gammaproteobacteria</taxon>
        <taxon>Lysobacterales</taxon>
        <taxon>Lysobacteraceae</taxon>
        <taxon>Stenotrophomonas</taxon>
    </lineage>
</organism>
<dbReference type="EMBL" id="JAHWBK010000015">
    <property type="protein sequence ID" value="MCV0326528.1"/>
    <property type="molecule type" value="Genomic_DNA"/>
</dbReference>